<dbReference type="AlphaFoldDB" id="A0A8J6C777"/>
<dbReference type="Proteomes" id="UP000751190">
    <property type="component" value="Unassembled WGS sequence"/>
</dbReference>
<accession>A0A8J6C777</accession>
<reference evidence="2" key="1">
    <citation type="submission" date="2021-05" db="EMBL/GenBank/DDBJ databases">
        <title>The genome of the haptophyte Pavlova lutheri (Diacronema luteri, Pavlovales) - a model for lipid biosynthesis in eukaryotic algae.</title>
        <authorList>
            <person name="Hulatt C.J."/>
            <person name="Posewitz M.C."/>
        </authorList>
    </citation>
    <scope>NUCLEOTIDE SEQUENCE</scope>
    <source>
        <strain evidence="2">NIVA-4/92</strain>
    </source>
</reference>
<comment type="caution">
    <text evidence="2">The sequence shown here is derived from an EMBL/GenBank/DDBJ whole genome shotgun (WGS) entry which is preliminary data.</text>
</comment>
<sequence length="924" mass="97441">MRSATRLLAPLLVSGAASYAAFAPCGTCPPPLDARDARAPFRRLLVSLAYAPAAAAPAGGGEARVEAAQCDDNVRFFYRHGLDRETTDVVVSVVGESPMPPLPPRGAGVTVRRHACDEGGDTGELLAHTALLKALGARRALGKYSHVALMGCAARGPYALADASTCPAAYVGWRSKREDGPRWLYPFAARLAGEPNGSTAGGVALVGPTVSLQGRYAHVQTHFALTAVRHVPRLVWALGRRRALGERCDERDARALNWIDARPHTLDEQRLADLSVGRGADVAPHACASGTERAWSGSERVPISCATRGERGGAPPRGGRRLTAPLVVDAAPSRGAAAAATAAAATAEAAPVGAASARARPGGGAAVNVAALLHDGAERLRMETEVFLSQLALHEGDNIASLMRSQQRWDFRRCAFGREPPSAAELVARSLDADPRLSATGACPLELVFAFFGGQPLADGALPKQLCNGTRTAERLDADGLLALSAPAEPHPPPRMPRGQTPHAARAIERADEAPPTRDAAANAAVAAAAAIAERDAGARRALAARMWAAEQRSALQERLEDYVARNRMVPRLDRLPPCNEACPACEPFARAVLPPFASEPAAPPLLTAEIAVSQCSYPLAFLTQLAADVAGAGGLRLVRVSVYSKCGQTPALPPLPSGVDARVVPLPNVGRCDHTWAHHLAARYGALADLVLLVKDSHETYPIERLRRLSVSVPDALEQARVGGFACFRAGELSPSRWHLRRQVFTFRMGRYASAALLAPAGTVPEAAAARALDGAQFKSPYDHFQFLAKALDESELLRLLDAEFVPVCYGGSFAVTRERVHAVSQGTFVRLRALLNRGVDSIEEGHFMERTWAALLAPPLTAAESAAFGECVANDYWARPAPDAVPTKGHGLQGNTYGGLVKRCCCARARGGRGGAGVDPAG</sequence>
<feature type="signal peptide" evidence="1">
    <location>
        <begin position="1"/>
        <end position="23"/>
    </location>
</feature>
<keyword evidence="3" id="KW-1185">Reference proteome</keyword>
<organism evidence="2 3">
    <name type="scientific">Diacronema lutheri</name>
    <name type="common">Unicellular marine alga</name>
    <name type="synonym">Monochrysis lutheri</name>
    <dbReference type="NCBI Taxonomy" id="2081491"/>
    <lineage>
        <taxon>Eukaryota</taxon>
        <taxon>Haptista</taxon>
        <taxon>Haptophyta</taxon>
        <taxon>Pavlovophyceae</taxon>
        <taxon>Pavlovales</taxon>
        <taxon>Pavlovaceae</taxon>
        <taxon>Diacronema</taxon>
    </lineage>
</organism>
<keyword evidence="1" id="KW-0732">Signal</keyword>
<evidence type="ECO:0000313" key="3">
    <source>
        <dbReference type="Proteomes" id="UP000751190"/>
    </source>
</evidence>
<gene>
    <name evidence="2" type="ORF">KFE25_011273</name>
</gene>
<proteinExistence type="predicted"/>
<name>A0A8J6C777_DIALT</name>
<feature type="chain" id="PRO_5035210637" evidence="1">
    <location>
        <begin position="24"/>
        <end position="924"/>
    </location>
</feature>
<dbReference type="OrthoDB" id="410413at2759"/>
<evidence type="ECO:0000256" key="1">
    <source>
        <dbReference type="SAM" id="SignalP"/>
    </source>
</evidence>
<evidence type="ECO:0000313" key="2">
    <source>
        <dbReference type="EMBL" id="KAG8457418.1"/>
    </source>
</evidence>
<dbReference type="EMBL" id="JAGTXO010000070">
    <property type="protein sequence ID" value="KAG8457418.1"/>
    <property type="molecule type" value="Genomic_DNA"/>
</dbReference>
<protein>
    <submittedName>
        <fullName evidence="2">Uncharacterized protein</fullName>
    </submittedName>
</protein>